<dbReference type="SFLD" id="SFLDS00019">
    <property type="entry name" value="Glutathione_Transferase_(cytos"/>
    <property type="match status" value="1"/>
</dbReference>
<gene>
    <name evidence="2" type="ORF">P691DRAFT_730207</name>
</gene>
<dbReference type="PANTHER" id="PTHR43968:SF6">
    <property type="entry name" value="GLUTATHIONE S-TRANSFERASE OMEGA"/>
    <property type="match status" value="1"/>
</dbReference>
<protein>
    <recommendedName>
        <fullName evidence="1">GST N-terminal domain-containing protein</fullName>
    </recommendedName>
</protein>
<dbReference type="Pfam" id="PF13417">
    <property type="entry name" value="GST_N_3"/>
    <property type="match status" value="1"/>
</dbReference>
<dbReference type="InterPro" id="IPR040079">
    <property type="entry name" value="Glutathione_S-Trfase"/>
</dbReference>
<dbReference type="CDD" id="cd00299">
    <property type="entry name" value="GST_C_family"/>
    <property type="match status" value="1"/>
</dbReference>
<dbReference type="Gene3D" id="1.20.1050.10">
    <property type="match status" value="1"/>
</dbReference>
<name>A0A9P6C3X1_9AGAR</name>
<dbReference type="Proteomes" id="UP000807342">
    <property type="component" value="Unassembled WGS sequence"/>
</dbReference>
<dbReference type="InterPro" id="IPR036249">
    <property type="entry name" value="Thioredoxin-like_sf"/>
</dbReference>
<accession>A0A9P6C3X1</accession>
<evidence type="ECO:0000313" key="3">
    <source>
        <dbReference type="Proteomes" id="UP000807342"/>
    </source>
</evidence>
<reference evidence="2" key="1">
    <citation type="submission" date="2020-11" db="EMBL/GenBank/DDBJ databases">
        <authorList>
            <consortium name="DOE Joint Genome Institute"/>
            <person name="Ahrendt S."/>
            <person name="Riley R."/>
            <person name="Andreopoulos W."/>
            <person name="Labutti K."/>
            <person name="Pangilinan J."/>
            <person name="Ruiz-Duenas F.J."/>
            <person name="Barrasa J.M."/>
            <person name="Sanchez-Garcia M."/>
            <person name="Camarero S."/>
            <person name="Miyauchi S."/>
            <person name="Serrano A."/>
            <person name="Linde D."/>
            <person name="Babiker R."/>
            <person name="Drula E."/>
            <person name="Ayuso-Fernandez I."/>
            <person name="Pacheco R."/>
            <person name="Padilla G."/>
            <person name="Ferreira P."/>
            <person name="Barriuso J."/>
            <person name="Kellner H."/>
            <person name="Castanera R."/>
            <person name="Alfaro M."/>
            <person name="Ramirez L."/>
            <person name="Pisabarro A.G."/>
            <person name="Kuo A."/>
            <person name="Tritt A."/>
            <person name="Lipzen A."/>
            <person name="He G."/>
            <person name="Yan M."/>
            <person name="Ng V."/>
            <person name="Cullen D."/>
            <person name="Martin F."/>
            <person name="Rosso M.-N."/>
            <person name="Henrissat B."/>
            <person name="Hibbett D."/>
            <person name="Martinez A.T."/>
            <person name="Grigoriev I.V."/>
        </authorList>
    </citation>
    <scope>NUCLEOTIDE SEQUENCE</scope>
    <source>
        <strain evidence="2">MF-IS2</strain>
    </source>
</reference>
<dbReference type="AlphaFoldDB" id="A0A9P6C3X1"/>
<evidence type="ECO:0000259" key="1">
    <source>
        <dbReference type="PROSITE" id="PS50404"/>
    </source>
</evidence>
<proteinExistence type="predicted"/>
<dbReference type="SFLD" id="SFLDG00358">
    <property type="entry name" value="Main_(cytGST)"/>
    <property type="match status" value="1"/>
</dbReference>
<dbReference type="SUPFAM" id="SSF47616">
    <property type="entry name" value="GST C-terminal domain-like"/>
    <property type="match status" value="1"/>
</dbReference>
<dbReference type="EMBL" id="MU151171">
    <property type="protein sequence ID" value="KAF9448150.1"/>
    <property type="molecule type" value="Genomic_DNA"/>
</dbReference>
<comment type="caution">
    <text evidence="2">The sequence shown here is derived from an EMBL/GenBank/DDBJ whole genome shotgun (WGS) entry which is preliminary data.</text>
</comment>
<dbReference type="InterPro" id="IPR050983">
    <property type="entry name" value="GST_Omega/HSP26"/>
</dbReference>
<dbReference type="Gene3D" id="3.40.30.10">
    <property type="entry name" value="Glutaredoxin"/>
    <property type="match status" value="1"/>
</dbReference>
<dbReference type="OrthoDB" id="202840at2759"/>
<sequence>MPEQLTLYSARICPWAQRATREQVDITLKESGLSYERFEVDLLNKPEWYAPKVNPVSKVPALAYGGPKVSPDQPSPESQKLAESLVLIEFIADLVESLRPKDPVIKAKARFFVETVTAKLPPAWYGAATRGESLDNVLAAIDVLQSLLPAEGYAVGEWSIADAAVTPFLARIDLALKNDLGAYDEGLGRKAWNTLHTDPKFERFRKYFADVRARKSFQETFDTEHILTNYQKRFSELREKRLGAGV</sequence>
<feature type="domain" description="GST N-terminal" evidence="1">
    <location>
        <begin position="8"/>
        <end position="99"/>
    </location>
</feature>
<dbReference type="InterPro" id="IPR004045">
    <property type="entry name" value="Glutathione_S-Trfase_N"/>
</dbReference>
<keyword evidence="3" id="KW-1185">Reference proteome</keyword>
<organism evidence="2 3">
    <name type="scientific">Macrolepiota fuliginosa MF-IS2</name>
    <dbReference type="NCBI Taxonomy" id="1400762"/>
    <lineage>
        <taxon>Eukaryota</taxon>
        <taxon>Fungi</taxon>
        <taxon>Dikarya</taxon>
        <taxon>Basidiomycota</taxon>
        <taxon>Agaricomycotina</taxon>
        <taxon>Agaricomycetes</taxon>
        <taxon>Agaricomycetidae</taxon>
        <taxon>Agaricales</taxon>
        <taxon>Agaricineae</taxon>
        <taxon>Agaricaceae</taxon>
        <taxon>Macrolepiota</taxon>
    </lineage>
</organism>
<dbReference type="GO" id="GO:0005737">
    <property type="term" value="C:cytoplasm"/>
    <property type="evidence" value="ECO:0007669"/>
    <property type="project" value="TreeGrafter"/>
</dbReference>
<evidence type="ECO:0000313" key="2">
    <source>
        <dbReference type="EMBL" id="KAF9448150.1"/>
    </source>
</evidence>
<dbReference type="SUPFAM" id="SSF52833">
    <property type="entry name" value="Thioredoxin-like"/>
    <property type="match status" value="1"/>
</dbReference>
<dbReference type="PROSITE" id="PS50404">
    <property type="entry name" value="GST_NTER"/>
    <property type="match status" value="1"/>
</dbReference>
<dbReference type="InterPro" id="IPR036282">
    <property type="entry name" value="Glutathione-S-Trfase_C_sf"/>
</dbReference>
<dbReference type="PANTHER" id="PTHR43968">
    <property type="match status" value="1"/>
</dbReference>